<reference evidence="1 2" key="1">
    <citation type="submission" date="2019-05" db="EMBL/GenBank/DDBJ databases">
        <title>Another draft genome of Portunus trituberculatus and its Hox gene families provides insights of decapod evolution.</title>
        <authorList>
            <person name="Jeong J.-H."/>
            <person name="Song I."/>
            <person name="Kim S."/>
            <person name="Choi T."/>
            <person name="Kim D."/>
            <person name="Ryu S."/>
            <person name="Kim W."/>
        </authorList>
    </citation>
    <scope>NUCLEOTIDE SEQUENCE [LARGE SCALE GENOMIC DNA]</scope>
    <source>
        <tissue evidence="1">Muscle</tissue>
    </source>
</reference>
<dbReference type="AlphaFoldDB" id="A0A5B7HCL6"/>
<sequence>MLSPRLPQSPHTPPQLPSLYNEVTQDTQIHVFRRKLTQTISNHHRQECGHLCEQSVHTSLGKGTFTACQAQFDRPTDRPTWTCHNTYSTQPSSPRIITTICLINYLNYPPPETHPFTEQVELVVFPGLESGDEMDVGSLMVVVVVGNCQMKIFYVTRSTLKSR</sequence>
<gene>
    <name evidence="1" type="ORF">E2C01_064287</name>
</gene>
<proteinExistence type="predicted"/>
<name>A0A5B7HCL6_PORTR</name>
<evidence type="ECO:0000313" key="2">
    <source>
        <dbReference type="Proteomes" id="UP000324222"/>
    </source>
</evidence>
<evidence type="ECO:0000313" key="1">
    <source>
        <dbReference type="EMBL" id="MPC70050.1"/>
    </source>
</evidence>
<organism evidence="1 2">
    <name type="scientific">Portunus trituberculatus</name>
    <name type="common">Swimming crab</name>
    <name type="synonym">Neptunus trituberculatus</name>
    <dbReference type="NCBI Taxonomy" id="210409"/>
    <lineage>
        <taxon>Eukaryota</taxon>
        <taxon>Metazoa</taxon>
        <taxon>Ecdysozoa</taxon>
        <taxon>Arthropoda</taxon>
        <taxon>Crustacea</taxon>
        <taxon>Multicrustacea</taxon>
        <taxon>Malacostraca</taxon>
        <taxon>Eumalacostraca</taxon>
        <taxon>Eucarida</taxon>
        <taxon>Decapoda</taxon>
        <taxon>Pleocyemata</taxon>
        <taxon>Brachyura</taxon>
        <taxon>Eubrachyura</taxon>
        <taxon>Portunoidea</taxon>
        <taxon>Portunidae</taxon>
        <taxon>Portuninae</taxon>
        <taxon>Portunus</taxon>
    </lineage>
</organism>
<protein>
    <submittedName>
        <fullName evidence="1">Uncharacterized protein</fullName>
    </submittedName>
</protein>
<dbReference type="EMBL" id="VSRR010030448">
    <property type="protein sequence ID" value="MPC70050.1"/>
    <property type="molecule type" value="Genomic_DNA"/>
</dbReference>
<accession>A0A5B7HCL6</accession>
<dbReference type="Proteomes" id="UP000324222">
    <property type="component" value="Unassembled WGS sequence"/>
</dbReference>
<keyword evidence="2" id="KW-1185">Reference proteome</keyword>
<comment type="caution">
    <text evidence="1">The sequence shown here is derived from an EMBL/GenBank/DDBJ whole genome shotgun (WGS) entry which is preliminary data.</text>
</comment>